<sequence length="263" mass="29637">MLLLPQRLVPVEFRELNWPDFGSSIFTCSAHMHEQSASFIFLDLIAGMKDDSSHVRGKERCKVPPTIARKPDLTGGSGNRSMPRTCVLVAQMSWCVEQVQRSRSVCSLRAFSAVEYVQREQVTENGGPARLEVVLGLPWKVQHYLSDRELLDRILLLISRAPKCCCVVSLSEQQRMDNGQASPDNMIRVAGETPPNQRVLREVKTEGWVPRAERLVVAEERNAADSAPATAPMRPKMEDKEDQDNICMETEACKWRLELVISC</sequence>
<reference evidence="2 3" key="1">
    <citation type="submission" date="2015-07" db="EMBL/GenBank/DDBJ databases">
        <title>Comparative genomics of the Sigatoka disease complex on banana suggests a link between parallel evolutionary changes in Pseudocercospora fijiensis and Pseudocercospora eumusae and increased virulence on the banana host.</title>
        <authorList>
            <person name="Chang T.-C."/>
            <person name="Salvucci A."/>
            <person name="Crous P.W."/>
            <person name="Stergiopoulos I."/>
        </authorList>
    </citation>
    <scope>NUCLEOTIDE SEQUENCE [LARGE SCALE GENOMIC DNA]</scope>
    <source>
        <strain evidence="2 3">CBS 116634</strain>
    </source>
</reference>
<evidence type="ECO:0000313" key="3">
    <source>
        <dbReference type="Proteomes" id="UP000073492"/>
    </source>
</evidence>
<keyword evidence="3" id="KW-1185">Reference proteome</keyword>
<proteinExistence type="predicted"/>
<dbReference type="Proteomes" id="UP000073492">
    <property type="component" value="Unassembled WGS sequence"/>
</dbReference>
<evidence type="ECO:0000256" key="1">
    <source>
        <dbReference type="SAM" id="MobiDB-lite"/>
    </source>
</evidence>
<evidence type="ECO:0000313" key="2">
    <source>
        <dbReference type="EMBL" id="KXT12907.1"/>
    </source>
</evidence>
<accession>A0A139IDS3</accession>
<dbReference type="AlphaFoldDB" id="A0A139IDS3"/>
<feature type="region of interest" description="Disordered" evidence="1">
    <location>
        <begin position="221"/>
        <end position="243"/>
    </location>
</feature>
<dbReference type="EMBL" id="LFZO01000136">
    <property type="protein sequence ID" value="KXT12907.1"/>
    <property type="molecule type" value="Genomic_DNA"/>
</dbReference>
<comment type="caution">
    <text evidence="2">The sequence shown here is derived from an EMBL/GenBank/DDBJ whole genome shotgun (WGS) entry which is preliminary data.</text>
</comment>
<gene>
    <name evidence="2" type="ORF">AC579_10453</name>
</gene>
<name>A0A139IDS3_9PEZI</name>
<organism evidence="2 3">
    <name type="scientific">Pseudocercospora musae</name>
    <dbReference type="NCBI Taxonomy" id="113226"/>
    <lineage>
        <taxon>Eukaryota</taxon>
        <taxon>Fungi</taxon>
        <taxon>Dikarya</taxon>
        <taxon>Ascomycota</taxon>
        <taxon>Pezizomycotina</taxon>
        <taxon>Dothideomycetes</taxon>
        <taxon>Dothideomycetidae</taxon>
        <taxon>Mycosphaerellales</taxon>
        <taxon>Mycosphaerellaceae</taxon>
        <taxon>Pseudocercospora</taxon>
    </lineage>
</organism>
<protein>
    <submittedName>
        <fullName evidence="2">Uncharacterized protein</fullName>
    </submittedName>
</protein>